<reference evidence="2" key="2">
    <citation type="journal article" date="2015" name="Data Brief">
        <title>Shoot transcriptome of the giant reed, Arundo donax.</title>
        <authorList>
            <person name="Barrero R.A."/>
            <person name="Guerrero F.D."/>
            <person name="Moolhuijzen P."/>
            <person name="Goolsby J.A."/>
            <person name="Tidwell J."/>
            <person name="Bellgard S.E."/>
            <person name="Bellgard M.I."/>
        </authorList>
    </citation>
    <scope>NUCLEOTIDE SEQUENCE</scope>
    <source>
        <tissue evidence="2">Shoot tissue taken approximately 20 cm above the soil surface</tissue>
    </source>
</reference>
<accession>A0A0A8ZHC2</accession>
<feature type="compositionally biased region" description="Basic and acidic residues" evidence="1">
    <location>
        <begin position="37"/>
        <end position="47"/>
    </location>
</feature>
<organism evidence="2">
    <name type="scientific">Arundo donax</name>
    <name type="common">Giant reed</name>
    <name type="synonym">Donax arundinaceus</name>
    <dbReference type="NCBI Taxonomy" id="35708"/>
    <lineage>
        <taxon>Eukaryota</taxon>
        <taxon>Viridiplantae</taxon>
        <taxon>Streptophyta</taxon>
        <taxon>Embryophyta</taxon>
        <taxon>Tracheophyta</taxon>
        <taxon>Spermatophyta</taxon>
        <taxon>Magnoliopsida</taxon>
        <taxon>Liliopsida</taxon>
        <taxon>Poales</taxon>
        <taxon>Poaceae</taxon>
        <taxon>PACMAD clade</taxon>
        <taxon>Arundinoideae</taxon>
        <taxon>Arundineae</taxon>
        <taxon>Arundo</taxon>
    </lineage>
</organism>
<dbReference type="AlphaFoldDB" id="A0A0A8ZHC2"/>
<dbReference type="EMBL" id="GBRH01259689">
    <property type="protein sequence ID" value="JAD38206.1"/>
    <property type="molecule type" value="Transcribed_RNA"/>
</dbReference>
<proteinExistence type="predicted"/>
<reference evidence="2" key="1">
    <citation type="submission" date="2014-09" db="EMBL/GenBank/DDBJ databases">
        <authorList>
            <person name="Magalhaes I.L.F."/>
            <person name="Oliveira U."/>
            <person name="Santos F.R."/>
            <person name="Vidigal T.H.D.A."/>
            <person name="Brescovit A.D."/>
            <person name="Santos A.J."/>
        </authorList>
    </citation>
    <scope>NUCLEOTIDE SEQUENCE</scope>
    <source>
        <tissue evidence="2">Shoot tissue taken approximately 20 cm above the soil surface</tissue>
    </source>
</reference>
<feature type="region of interest" description="Disordered" evidence="1">
    <location>
        <begin position="24"/>
        <end position="52"/>
    </location>
</feature>
<sequence length="85" mass="9579">MLRFKMPFSMLAYPFYLWSRSTGKSGVALPPQQRSVPDQREQGRADVDGVMGGHGRPPRWPHLCHGASADDQALRCPLLCMYCML</sequence>
<evidence type="ECO:0000313" key="2">
    <source>
        <dbReference type="EMBL" id="JAD38206.1"/>
    </source>
</evidence>
<evidence type="ECO:0000256" key="1">
    <source>
        <dbReference type="SAM" id="MobiDB-lite"/>
    </source>
</evidence>
<protein>
    <submittedName>
        <fullName evidence="2">Omega-3 fatty acid desaturase</fullName>
    </submittedName>
</protein>
<name>A0A0A8ZHC2_ARUDO</name>